<proteinExistence type="predicted"/>
<feature type="transmembrane region" description="Helical" evidence="1">
    <location>
        <begin position="6"/>
        <end position="25"/>
    </location>
</feature>
<feature type="transmembrane region" description="Helical" evidence="1">
    <location>
        <begin position="218"/>
        <end position="242"/>
    </location>
</feature>
<evidence type="ECO:0000313" key="3">
    <source>
        <dbReference type="EMBL" id="TVY08367.1"/>
    </source>
</evidence>
<feature type="transmembrane region" description="Helical" evidence="1">
    <location>
        <begin position="32"/>
        <end position="54"/>
    </location>
</feature>
<feature type="transmembrane region" description="Helical" evidence="1">
    <location>
        <begin position="120"/>
        <end position="141"/>
    </location>
</feature>
<accession>A0A559K8B6</accession>
<sequence>MEAILIVIGILILLGIIGFIFYALIYAIKIAFLIVAVLLLGAIGIVCGIVYGLIHSLLLFNVWFTAYFRHFHTAIRYANEQRNEIYELGYSGARRSEKSDENFDAIISDAFEGGNFFGRYISFGSFGNIIHLFGMLIYSVIYSIYFVIYISLCFCVGCVYSIAYTPYFYWKFFVVRRVFTSFSRARGALRSEARTVVPHHNIWEQAGLKALGYPMMVLFVYIHSVLFIIVFPFALTAFILVWSYERLYKLFFSTFAICPSCYIKMSFPSYMCGFCHKVHDDARPFFTHILYKKCNCSHKLPVSILSHRSTVNKCICTSCRTPIEAAENKPLCIPVIGGPSVGKTCFVTSTLNSYIEQMALPNSLQVKFASSSAAKQFKTLSDDMKKGILPPKTQRTKLFDMNLVISNGKFKVDRMLNIYDIAGENFGSSDKLAQYNYYGYSHGFVFLIDPFSIKAVAAEYRKQKDYKKVRTSITDLSDAFDILILNLEKYYGIKPDEIINKPCAVIINKLDAFDLNYRIGSVAISALIDSDQRLSRGEAENILCRKFLEDYGTAGFLMKLEHKFRHVQYFACSSISNTPDVKQKNIPGTLKSLTWILENVDKSLVR</sequence>
<dbReference type="SUPFAM" id="SSF52540">
    <property type="entry name" value="P-loop containing nucleoside triphosphate hydrolases"/>
    <property type="match status" value="1"/>
</dbReference>
<dbReference type="EMBL" id="VNJI01000024">
    <property type="protein sequence ID" value="TVY08367.1"/>
    <property type="molecule type" value="Genomic_DNA"/>
</dbReference>
<evidence type="ECO:0000259" key="2">
    <source>
        <dbReference type="Pfam" id="PF19993"/>
    </source>
</evidence>
<evidence type="ECO:0000256" key="1">
    <source>
        <dbReference type="SAM" id="Phobius"/>
    </source>
</evidence>
<dbReference type="InterPro" id="IPR027417">
    <property type="entry name" value="P-loop_NTPase"/>
</dbReference>
<feature type="domain" description="Double-GTPase 2" evidence="2">
    <location>
        <begin position="333"/>
        <end position="477"/>
    </location>
</feature>
<dbReference type="RefSeq" id="WP_144849877.1">
    <property type="nucleotide sequence ID" value="NZ_VNJI01000024.1"/>
</dbReference>
<dbReference type="Gene3D" id="3.40.50.300">
    <property type="entry name" value="P-loop containing nucleotide triphosphate hydrolases"/>
    <property type="match status" value="1"/>
</dbReference>
<dbReference type="OrthoDB" id="2990125at2"/>
<reference evidence="3 4" key="1">
    <citation type="submission" date="2019-07" db="EMBL/GenBank/DDBJ databases">
        <authorList>
            <person name="Kim J."/>
        </authorList>
    </citation>
    <scope>NUCLEOTIDE SEQUENCE [LARGE SCALE GENOMIC DNA]</scope>
    <source>
        <strain evidence="3 4">JC52</strain>
    </source>
</reference>
<dbReference type="InterPro" id="IPR045528">
    <property type="entry name" value="DO-GTPase2"/>
</dbReference>
<keyword evidence="1" id="KW-0472">Membrane</keyword>
<comment type="caution">
    <text evidence="3">The sequence shown here is derived from an EMBL/GenBank/DDBJ whole genome shotgun (WGS) entry which is preliminary data.</text>
</comment>
<protein>
    <recommendedName>
        <fullName evidence="2">Double-GTPase 2 domain-containing protein</fullName>
    </recommendedName>
</protein>
<evidence type="ECO:0000313" key="4">
    <source>
        <dbReference type="Proteomes" id="UP000317036"/>
    </source>
</evidence>
<keyword evidence="1" id="KW-1133">Transmembrane helix</keyword>
<feature type="transmembrane region" description="Helical" evidence="1">
    <location>
        <begin position="148"/>
        <end position="170"/>
    </location>
</feature>
<keyword evidence="4" id="KW-1185">Reference proteome</keyword>
<gene>
    <name evidence="3" type="ORF">FPZ49_19180</name>
</gene>
<dbReference type="Pfam" id="PF19993">
    <property type="entry name" value="DO-GTPase2"/>
    <property type="match status" value="1"/>
</dbReference>
<keyword evidence="1" id="KW-0812">Transmembrane</keyword>
<dbReference type="AlphaFoldDB" id="A0A559K8B6"/>
<organism evidence="3 4">
    <name type="scientific">Paenibacillus cremeus</name>
    <dbReference type="NCBI Taxonomy" id="2163881"/>
    <lineage>
        <taxon>Bacteria</taxon>
        <taxon>Bacillati</taxon>
        <taxon>Bacillota</taxon>
        <taxon>Bacilli</taxon>
        <taxon>Bacillales</taxon>
        <taxon>Paenibacillaceae</taxon>
        <taxon>Paenibacillus</taxon>
    </lineage>
</organism>
<dbReference type="Proteomes" id="UP000317036">
    <property type="component" value="Unassembled WGS sequence"/>
</dbReference>
<name>A0A559K8B6_9BACL</name>